<evidence type="ECO:0000313" key="4">
    <source>
        <dbReference type="Proteomes" id="UP000004947"/>
    </source>
</evidence>
<dbReference type="NCBIfam" id="NF047646">
    <property type="entry name" value="REP_Tyr_transpos"/>
    <property type="match status" value="1"/>
</dbReference>
<evidence type="ECO:0000313" key="3">
    <source>
        <dbReference type="EMBL" id="EDM25635.1"/>
    </source>
</evidence>
<dbReference type="eggNOG" id="COG1943">
    <property type="taxonomic scope" value="Bacteria"/>
</dbReference>
<reference evidence="3 4" key="1">
    <citation type="journal article" date="2010" name="J. Bacteriol.">
        <title>Genome sequence of Lentisphaera araneosa HTCC2155T, the type species of the order Lentisphaerales in the phylum Lentisphaerae.</title>
        <authorList>
            <person name="Thrash J.C."/>
            <person name="Cho J.C."/>
            <person name="Vergin K.L."/>
            <person name="Morris R.M."/>
            <person name="Giovannoni S.J."/>
        </authorList>
    </citation>
    <scope>NUCLEOTIDE SEQUENCE [LARGE SCALE GENOMIC DNA]</scope>
    <source>
        <strain evidence="3 4">HTCC2155</strain>
    </source>
</reference>
<dbReference type="InterPro" id="IPR002686">
    <property type="entry name" value="Transposase_17"/>
</dbReference>
<accession>A6DRV0</accession>
<dbReference type="InterPro" id="IPR036515">
    <property type="entry name" value="Transposase_17_sf"/>
</dbReference>
<proteinExistence type="predicted"/>
<dbReference type="RefSeq" id="WP_007280568.1">
    <property type="nucleotide sequence ID" value="NZ_ABCK01000026.1"/>
</dbReference>
<dbReference type="SMART" id="SM01321">
    <property type="entry name" value="Y1_Tnp"/>
    <property type="match status" value="1"/>
</dbReference>
<feature type="region of interest" description="Disordered" evidence="1">
    <location>
        <begin position="46"/>
        <end position="66"/>
    </location>
</feature>
<sequence length="222" mass="26473">MNRKEFEDTRNWHSRGFISHYDACDKYQMITYRLADSLPNEVLKQPGAPLKRLGAPHSNADESTQKRKLTESLLDQSYGSCILQDPKVAQQQIEAWTYFDRERYELIAYVVMPNHVHLMIKTYNEWPISKLVPSWKKHVTYYVQKDKELWGEYSKSYLIFKANSTLEHKDPSTKVYLWQQEYWDRFIRDENHFQNSIRYIMKNPIKAGLADSIEAWPWSAVL</sequence>
<gene>
    <name evidence="3" type="ORF">LNTAR_25115</name>
</gene>
<protein>
    <recommendedName>
        <fullName evidence="2">Transposase IS200-like domain-containing protein</fullName>
    </recommendedName>
</protein>
<dbReference type="PANTHER" id="PTHR36966">
    <property type="entry name" value="REP-ASSOCIATED TYROSINE TRANSPOSASE"/>
    <property type="match status" value="1"/>
</dbReference>
<dbReference type="GO" id="GO:0006313">
    <property type="term" value="P:DNA transposition"/>
    <property type="evidence" value="ECO:0007669"/>
    <property type="project" value="InterPro"/>
</dbReference>
<dbReference type="Proteomes" id="UP000004947">
    <property type="component" value="Unassembled WGS sequence"/>
</dbReference>
<dbReference type="OrthoDB" id="9794403at2"/>
<comment type="caution">
    <text evidence="3">The sequence shown here is derived from an EMBL/GenBank/DDBJ whole genome shotgun (WGS) entry which is preliminary data.</text>
</comment>
<dbReference type="Pfam" id="PF01797">
    <property type="entry name" value="Y1_Tnp"/>
    <property type="match status" value="1"/>
</dbReference>
<dbReference type="Gene3D" id="3.30.70.1290">
    <property type="entry name" value="Transposase IS200-like"/>
    <property type="match status" value="1"/>
</dbReference>
<evidence type="ECO:0000259" key="2">
    <source>
        <dbReference type="SMART" id="SM01321"/>
    </source>
</evidence>
<dbReference type="PANTHER" id="PTHR36966:SF1">
    <property type="entry name" value="REP-ASSOCIATED TYROSINE TRANSPOSASE"/>
    <property type="match status" value="1"/>
</dbReference>
<dbReference type="SUPFAM" id="SSF143422">
    <property type="entry name" value="Transposase IS200-like"/>
    <property type="match status" value="1"/>
</dbReference>
<dbReference type="InterPro" id="IPR052715">
    <property type="entry name" value="RAYT_transposase"/>
</dbReference>
<organism evidence="3 4">
    <name type="scientific">Lentisphaera araneosa HTCC2155</name>
    <dbReference type="NCBI Taxonomy" id="313628"/>
    <lineage>
        <taxon>Bacteria</taxon>
        <taxon>Pseudomonadati</taxon>
        <taxon>Lentisphaerota</taxon>
        <taxon>Lentisphaeria</taxon>
        <taxon>Lentisphaerales</taxon>
        <taxon>Lentisphaeraceae</taxon>
        <taxon>Lentisphaera</taxon>
    </lineage>
</organism>
<keyword evidence="4" id="KW-1185">Reference proteome</keyword>
<dbReference type="GO" id="GO:0043565">
    <property type="term" value="F:sequence-specific DNA binding"/>
    <property type="evidence" value="ECO:0007669"/>
    <property type="project" value="TreeGrafter"/>
</dbReference>
<dbReference type="AlphaFoldDB" id="A6DRV0"/>
<dbReference type="GO" id="GO:0004803">
    <property type="term" value="F:transposase activity"/>
    <property type="evidence" value="ECO:0007669"/>
    <property type="project" value="InterPro"/>
</dbReference>
<evidence type="ECO:0000256" key="1">
    <source>
        <dbReference type="SAM" id="MobiDB-lite"/>
    </source>
</evidence>
<dbReference type="STRING" id="313628.LNTAR_25115"/>
<dbReference type="EMBL" id="ABCK01000026">
    <property type="protein sequence ID" value="EDM25635.1"/>
    <property type="molecule type" value="Genomic_DNA"/>
</dbReference>
<feature type="domain" description="Transposase IS200-like" evidence="2">
    <location>
        <begin position="71"/>
        <end position="203"/>
    </location>
</feature>
<name>A6DRV0_9BACT</name>